<sequence length="296" mass="34156">MAPSLTQEYLQIPVVTRTYTTACVLTTVAVQLQVVSPFQLYFNPELIISRYQLWRLITSFLFFGSPGFGFLFNIIFLYRYCRMLEEDSFRGRTADFVFMFLFGGILITLLGLFANIVFLGQAFIIMLVYVWSKRNPLILVNFFGLLHFQAAFLPWVLAGCSLLLGNPVTVDLLDGSCLMDLEDGTSTSSSRRSSRKEIYSRLRSSTAENSRSAKIRNNQRPEDHDEHPKEDQTNCLERSSLFTHSINYRLPNILTLKVPTYFLKCKFPYNSIYIASHLITFHQQSLFYLNTKSRET</sequence>
<evidence type="ECO:0000256" key="1">
    <source>
        <dbReference type="ARBA" id="ARBA00004477"/>
    </source>
</evidence>
<evidence type="ECO:0000313" key="9">
    <source>
        <dbReference type="Ensembl" id="ENSFHEP00000034237.1"/>
    </source>
</evidence>
<keyword evidence="6 7" id="KW-0472">Membrane</keyword>
<reference evidence="9" key="2">
    <citation type="submission" date="2025-09" db="UniProtKB">
        <authorList>
            <consortium name="Ensembl"/>
        </authorList>
    </citation>
    <scope>IDENTIFICATION</scope>
</reference>
<feature type="region of interest" description="Disordered" evidence="8">
    <location>
        <begin position="204"/>
        <end position="233"/>
    </location>
</feature>
<dbReference type="SUPFAM" id="SSF144091">
    <property type="entry name" value="Rhomboid-like"/>
    <property type="match status" value="1"/>
</dbReference>
<comment type="similarity">
    <text evidence="2 7">Belongs to the derlin family.</text>
</comment>
<evidence type="ECO:0000256" key="5">
    <source>
        <dbReference type="ARBA" id="ARBA00022989"/>
    </source>
</evidence>
<dbReference type="Pfam" id="PF04511">
    <property type="entry name" value="DER1"/>
    <property type="match status" value="1"/>
</dbReference>
<reference evidence="9" key="1">
    <citation type="submission" date="2025-08" db="UniProtKB">
        <authorList>
            <consortium name="Ensembl"/>
        </authorList>
    </citation>
    <scope>IDENTIFICATION</scope>
</reference>
<keyword evidence="4 7" id="KW-0256">Endoplasmic reticulum</keyword>
<dbReference type="Ensembl" id="ENSFHET00000034980.1">
    <property type="protein sequence ID" value="ENSFHEP00000034237.1"/>
    <property type="gene ID" value="ENSFHEG00000021841.1"/>
</dbReference>
<dbReference type="InterPro" id="IPR035952">
    <property type="entry name" value="Rhomboid-like_sf"/>
</dbReference>
<comment type="subcellular location">
    <subcellularLocation>
        <location evidence="1 7">Endoplasmic reticulum membrane</location>
        <topology evidence="1 7">Multi-pass membrane protein</topology>
    </subcellularLocation>
</comment>
<organism evidence="9 10">
    <name type="scientific">Fundulus heteroclitus</name>
    <name type="common">Killifish</name>
    <name type="synonym">Mummichog</name>
    <dbReference type="NCBI Taxonomy" id="8078"/>
    <lineage>
        <taxon>Eukaryota</taxon>
        <taxon>Metazoa</taxon>
        <taxon>Chordata</taxon>
        <taxon>Craniata</taxon>
        <taxon>Vertebrata</taxon>
        <taxon>Euteleostomi</taxon>
        <taxon>Actinopterygii</taxon>
        <taxon>Neopterygii</taxon>
        <taxon>Teleostei</taxon>
        <taxon>Neoteleostei</taxon>
        <taxon>Acanthomorphata</taxon>
        <taxon>Ovalentaria</taxon>
        <taxon>Atherinomorphae</taxon>
        <taxon>Cyprinodontiformes</taxon>
        <taxon>Fundulidae</taxon>
        <taxon>Fundulus</taxon>
    </lineage>
</organism>
<dbReference type="GO" id="GO:0005789">
    <property type="term" value="C:endoplasmic reticulum membrane"/>
    <property type="evidence" value="ECO:0007669"/>
    <property type="project" value="UniProtKB-SubCell"/>
</dbReference>
<keyword evidence="3 7" id="KW-0812">Transmembrane</keyword>
<dbReference type="FunFam" id="1.20.1540.10:FF:000016">
    <property type="entry name" value="Derlin"/>
    <property type="match status" value="1"/>
</dbReference>
<dbReference type="GO" id="GO:0036503">
    <property type="term" value="P:ERAD pathway"/>
    <property type="evidence" value="ECO:0007669"/>
    <property type="project" value="UniProtKB-ARBA"/>
</dbReference>
<feature type="transmembrane region" description="Helical" evidence="7">
    <location>
        <begin position="98"/>
        <end position="131"/>
    </location>
</feature>
<dbReference type="AlphaFoldDB" id="A0A3Q2R3H2"/>
<feature type="compositionally biased region" description="Basic and acidic residues" evidence="8">
    <location>
        <begin position="219"/>
        <end position="232"/>
    </location>
</feature>
<evidence type="ECO:0000256" key="8">
    <source>
        <dbReference type="SAM" id="MobiDB-lite"/>
    </source>
</evidence>
<feature type="transmembrane region" description="Helical" evidence="7">
    <location>
        <begin position="53"/>
        <end position="78"/>
    </location>
</feature>
<evidence type="ECO:0000256" key="7">
    <source>
        <dbReference type="RuleBase" id="RU363059"/>
    </source>
</evidence>
<accession>A0A3Q2R3H2</accession>
<dbReference type="Gene3D" id="1.20.1540.10">
    <property type="entry name" value="Rhomboid-like"/>
    <property type="match status" value="1"/>
</dbReference>
<evidence type="ECO:0000256" key="6">
    <source>
        <dbReference type="ARBA" id="ARBA00023136"/>
    </source>
</evidence>
<proteinExistence type="inferred from homology"/>
<dbReference type="PANTHER" id="PTHR11009">
    <property type="entry name" value="DER1-LIKE PROTEIN, DERLIN"/>
    <property type="match status" value="1"/>
</dbReference>
<protein>
    <recommendedName>
        <fullName evidence="7">Derlin</fullName>
    </recommendedName>
</protein>
<comment type="caution">
    <text evidence="7">Lacks conserved residue(s) required for the propagation of feature annotation.</text>
</comment>
<dbReference type="GeneTree" id="ENSGT00530000063156"/>
<evidence type="ECO:0000256" key="2">
    <source>
        <dbReference type="ARBA" id="ARBA00008917"/>
    </source>
</evidence>
<dbReference type="Proteomes" id="UP000265000">
    <property type="component" value="Unplaced"/>
</dbReference>
<keyword evidence="10" id="KW-1185">Reference proteome</keyword>
<dbReference type="STRING" id="8078.ENSFHEP00000034237"/>
<evidence type="ECO:0000256" key="4">
    <source>
        <dbReference type="ARBA" id="ARBA00022824"/>
    </source>
</evidence>
<feature type="compositionally biased region" description="Polar residues" evidence="8">
    <location>
        <begin position="204"/>
        <end position="218"/>
    </location>
</feature>
<evidence type="ECO:0000256" key="3">
    <source>
        <dbReference type="ARBA" id="ARBA00022692"/>
    </source>
</evidence>
<evidence type="ECO:0000313" key="10">
    <source>
        <dbReference type="Proteomes" id="UP000265000"/>
    </source>
</evidence>
<comment type="function">
    <text evidence="7">Functional component of endoplasmic reticulum-associated degradation (ERAD) for misfolded lumenal proteins. May act by forming a channel that allows the retrotranslocation of misfolded proteins into the cytosol where they are ubiquitinated and degraded by the proteasome.</text>
</comment>
<feature type="transmembrane region" description="Helical" evidence="7">
    <location>
        <begin position="138"/>
        <end position="157"/>
    </location>
</feature>
<dbReference type="InterPro" id="IPR007599">
    <property type="entry name" value="DER1"/>
</dbReference>
<name>A0A3Q2R3H2_FUNHE</name>
<keyword evidence="5 7" id="KW-1133">Transmembrane helix</keyword>